<feature type="region of interest" description="Disordered" evidence="1">
    <location>
        <begin position="1"/>
        <end position="53"/>
    </location>
</feature>
<protein>
    <submittedName>
        <fullName evidence="2">Uncharacterized protein</fullName>
    </submittedName>
</protein>
<dbReference type="RefSeq" id="WP_158635448.1">
    <property type="nucleotide sequence ID" value="NZ_VLKY01000011.1"/>
</dbReference>
<proteinExistence type="predicted"/>
<name>A0A562Q771_9PSED</name>
<accession>A0A562Q771</accession>
<dbReference type="Proteomes" id="UP000316905">
    <property type="component" value="Unassembled WGS sequence"/>
</dbReference>
<comment type="caution">
    <text evidence="2">The sequence shown here is derived from an EMBL/GenBank/DDBJ whole genome shotgun (WGS) entry which is preliminary data.</text>
</comment>
<dbReference type="AlphaFoldDB" id="A0A562Q771"/>
<keyword evidence="3" id="KW-1185">Reference proteome</keyword>
<gene>
    <name evidence="2" type="ORF">IQ22_03353</name>
</gene>
<reference evidence="2 3" key="1">
    <citation type="journal article" date="2015" name="Stand. Genomic Sci.">
        <title>Genomic Encyclopedia of Bacterial and Archaeal Type Strains, Phase III: the genomes of soil and plant-associated and newly described type strains.</title>
        <authorList>
            <person name="Whitman W.B."/>
            <person name="Woyke T."/>
            <person name="Klenk H.P."/>
            <person name="Zhou Y."/>
            <person name="Lilburn T.G."/>
            <person name="Beck B.J."/>
            <person name="De Vos P."/>
            <person name="Vandamme P."/>
            <person name="Eisen J.A."/>
            <person name="Garrity G."/>
            <person name="Hugenholtz P."/>
            <person name="Kyrpides N.C."/>
        </authorList>
    </citation>
    <scope>NUCLEOTIDE SEQUENCE [LARGE SCALE GENOMIC DNA]</scope>
    <source>
        <strain evidence="2 3">CGMCC 1.6858</strain>
    </source>
</reference>
<evidence type="ECO:0000313" key="3">
    <source>
        <dbReference type="Proteomes" id="UP000316905"/>
    </source>
</evidence>
<feature type="compositionally biased region" description="Acidic residues" evidence="1">
    <location>
        <begin position="42"/>
        <end position="53"/>
    </location>
</feature>
<evidence type="ECO:0000313" key="2">
    <source>
        <dbReference type="EMBL" id="TWI52583.1"/>
    </source>
</evidence>
<organism evidence="2 3">
    <name type="scientific">Pseudomonas duriflava</name>
    <dbReference type="NCBI Taxonomy" id="459528"/>
    <lineage>
        <taxon>Bacteria</taxon>
        <taxon>Pseudomonadati</taxon>
        <taxon>Pseudomonadota</taxon>
        <taxon>Gammaproteobacteria</taxon>
        <taxon>Pseudomonadales</taxon>
        <taxon>Pseudomonadaceae</taxon>
        <taxon>Pseudomonas</taxon>
    </lineage>
</organism>
<evidence type="ECO:0000256" key="1">
    <source>
        <dbReference type="SAM" id="MobiDB-lite"/>
    </source>
</evidence>
<dbReference type="EMBL" id="VLKY01000011">
    <property type="protein sequence ID" value="TWI52583.1"/>
    <property type="molecule type" value="Genomic_DNA"/>
</dbReference>
<sequence length="53" mass="5742">MKAYQREAWQLQGSDPLGPGDEAGANDDDMSPLDPTRAPDEANVEDEQGNEPI</sequence>